<dbReference type="GO" id="GO:0009073">
    <property type="term" value="P:aromatic amino acid family biosynthetic process"/>
    <property type="evidence" value="ECO:0007669"/>
    <property type="project" value="InterPro"/>
</dbReference>
<feature type="compositionally biased region" description="Pro residues" evidence="3">
    <location>
        <begin position="695"/>
        <end position="710"/>
    </location>
</feature>
<feature type="region of interest" description="Disordered" evidence="3">
    <location>
        <begin position="371"/>
        <end position="421"/>
    </location>
</feature>
<dbReference type="AlphaFoldDB" id="A0A8T0IQP1"/>
<dbReference type="GO" id="GO:0003856">
    <property type="term" value="F:3-dehydroquinate synthase activity"/>
    <property type="evidence" value="ECO:0007669"/>
    <property type="project" value="InterPro"/>
</dbReference>
<dbReference type="EMBL" id="CM026422">
    <property type="protein sequence ID" value="KAG0586064.1"/>
    <property type="molecule type" value="Genomic_DNA"/>
</dbReference>
<keyword evidence="2" id="KW-0057">Aromatic amino acid biosynthesis</keyword>
<dbReference type="InterPro" id="IPR030960">
    <property type="entry name" value="DHQS/DOIS_N"/>
</dbReference>
<feature type="domain" description="3-dehydroquinate synthase C-terminal" evidence="5">
    <location>
        <begin position="718"/>
        <end position="883"/>
    </location>
</feature>
<feature type="compositionally biased region" description="Pro residues" evidence="3">
    <location>
        <begin position="376"/>
        <end position="386"/>
    </location>
</feature>
<dbReference type="InterPro" id="IPR002812">
    <property type="entry name" value="DHQS"/>
</dbReference>
<dbReference type="PANTHER" id="PTHR33563">
    <property type="match status" value="1"/>
</dbReference>
<protein>
    <submittedName>
        <fullName evidence="6">Uncharacterized protein</fullName>
    </submittedName>
</protein>
<dbReference type="GO" id="GO:0016491">
    <property type="term" value="F:oxidoreductase activity"/>
    <property type="evidence" value="ECO:0007669"/>
    <property type="project" value="InterPro"/>
</dbReference>
<proteinExistence type="predicted"/>
<feature type="compositionally biased region" description="Basic and acidic residues" evidence="3">
    <location>
        <begin position="640"/>
        <end position="655"/>
    </location>
</feature>
<evidence type="ECO:0000313" key="7">
    <source>
        <dbReference type="Proteomes" id="UP000822688"/>
    </source>
</evidence>
<comment type="caution">
    <text evidence="6">The sequence shown here is derived from an EMBL/GenBank/DDBJ whole genome shotgun (WGS) entry which is preliminary data.</text>
</comment>
<keyword evidence="1" id="KW-0028">Amino-acid biosynthesis</keyword>
<evidence type="ECO:0000256" key="1">
    <source>
        <dbReference type="ARBA" id="ARBA00022605"/>
    </source>
</evidence>
<keyword evidence="7" id="KW-1185">Reference proteome</keyword>
<gene>
    <name evidence="6" type="ORF">KC19_2G060800</name>
</gene>
<reference evidence="6" key="1">
    <citation type="submission" date="2020-06" db="EMBL/GenBank/DDBJ databases">
        <title>WGS assembly of Ceratodon purpureus strain R40.</title>
        <authorList>
            <person name="Carey S.B."/>
            <person name="Jenkins J."/>
            <person name="Shu S."/>
            <person name="Lovell J.T."/>
            <person name="Sreedasyam A."/>
            <person name="Maumus F."/>
            <person name="Tiley G.P."/>
            <person name="Fernandez-Pozo N."/>
            <person name="Barry K."/>
            <person name="Chen C."/>
            <person name="Wang M."/>
            <person name="Lipzen A."/>
            <person name="Daum C."/>
            <person name="Saski C.A."/>
            <person name="Payton A.C."/>
            <person name="Mcbreen J.C."/>
            <person name="Conrad R.E."/>
            <person name="Kollar L.M."/>
            <person name="Olsson S."/>
            <person name="Huttunen S."/>
            <person name="Landis J.B."/>
            <person name="Wickett N.J."/>
            <person name="Johnson M.G."/>
            <person name="Rensing S.A."/>
            <person name="Grimwood J."/>
            <person name="Schmutz J."/>
            <person name="Mcdaniel S.F."/>
        </authorList>
    </citation>
    <scope>NUCLEOTIDE SEQUENCE</scope>
    <source>
        <strain evidence="6">R40</strain>
    </source>
</reference>
<evidence type="ECO:0000259" key="5">
    <source>
        <dbReference type="Pfam" id="PF26558"/>
    </source>
</evidence>
<feature type="domain" description="3-dehydroquinate synthase N-terminal" evidence="4">
    <location>
        <begin position="427"/>
        <end position="578"/>
    </location>
</feature>
<sequence length="887" mass="96356">MSLESLIKMQSAGVRMIEEANTPRPGGVAQGSVLVTLDVTKEICTAAVYWALGNVVRRGDNFKIVGIITHVSNPMGFKTRVDKTSWIGSNGVMLQHEFGMKRNVLENIPHVKEWCDKAGVTLQIDVKAGYAIKSIVVDEAKAIGAYHVVLDRTMKSDRKYFVENLTCFVSRARASGGVDTIRSFSVSKQLPPLVPTPPNTVLRSSVLQMAQPILTTDSTTSLASLGSNASNHSNHSNSSGSFDIGASSDGFLTQDSDLFSAAPTTGESLDEAHTYRSSIPLRASALANGSNVEKIPAGGQRLASETGYNLVNRKPTLRKWLAEEDQMQQLADAPPYDNSNSSSLHDRPHKILGPAPVVDQVRRTPMTFLEKSVHAPPLPPAPPKLTLPPGRTSVPENAPEKVTTLPAPPLSRMPSPPHSKLSQTLHKTVWVWTRSKEVMRAAVEVGWTTFVFTPDTKFMAPQWTTIEWIKPLFLEGGRFLNQEGKQVALLGQVYSGEQLDYLPAMMGGAETVVINDLDWQIIPPEDVVAAFQGRRTNLFATATTASDAQVYLEALEVGMDGVVLHTENIAEIGALRDYLAKKKIEKERAIEWAIAEPPIKEVSELRLDGPEEEEQQEQEQELAQEHEHEQYLAGLTPEHSMTRSEHSMPRSESSHGVHRVASSPRSDSNPLDLVSSPRIMDRIPSNSSTLTAYVPPQPQPQPPPPPPPAAPGLCLANATVKSVVSVGEGDRVSVDLCNLLNPGEALLVGSFSKGMFLVHSEVQTNNTSRKSFRVNAGPVHAYTGMAGRRITYLSELESGGQVLAVDAHGNSRTVLVGRVSIESKPLVLIVVEVGGKSFSVMLQESDSVRLVIPAEHQRPGREAIAVTKLQQGDVVVLSMEDAAAYEQ</sequence>
<dbReference type="PANTHER" id="PTHR33563:SF1">
    <property type="entry name" value="3-DEHYDROQUINATE SYNTHASE"/>
    <property type="match status" value="1"/>
</dbReference>
<feature type="region of interest" description="Disordered" evidence="3">
    <location>
        <begin position="639"/>
        <end position="711"/>
    </location>
</feature>
<evidence type="ECO:0000313" key="6">
    <source>
        <dbReference type="EMBL" id="KAG0586064.1"/>
    </source>
</evidence>
<evidence type="ECO:0000256" key="3">
    <source>
        <dbReference type="SAM" id="MobiDB-lite"/>
    </source>
</evidence>
<evidence type="ECO:0000256" key="2">
    <source>
        <dbReference type="ARBA" id="ARBA00023141"/>
    </source>
</evidence>
<dbReference type="Proteomes" id="UP000822688">
    <property type="component" value="Chromosome 2"/>
</dbReference>
<dbReference type="InterPro" id="IPR056179">
    <property type="entry name" value="DHQS_C"/>
</dbReference>
<organism evidence="6 7">
    <name type="scientific">Ceratodon purpureus</name>
    <name type="common">Fire moss</name>
    <name type="synonym">Dicranum purpureum</name>
    <dbReference type="NCBI Taxonomy" id="3225"/>
    <lineage>
        <taxon>Eukaryota</taxon>
        <taxon>Viridiplantae</taxon>
        <taxon>Streptophyta</taxon>
        <taxon>Embryophyta</taxon>
        <taxon>Bryophyta</taxon>
        <taxon>Bryophytina</taxon>
        <taxon>Bryopsida</taxon>
        <taxon>Dicranidae</taxon>
        <taxon>Pseudoditrichales</taxon>
        <taxon>Ditrichaceae</taxon>
        <taxon>Ceratodon</taxon>
    </lineage>
</organism>
<feature type="region of interest" description="Disordered" evidence="3">
    <location>
        <begin position="332"/>
        <end position="359"/>
    </location>
</feature>
<dbReference type="Pfam" id="PF01959">
    <property type="entry name" value="DHQS"/>
    <property type="match status" value="1"/>
</dbReference>
<accession>A0A8T0IQP1</accession>
<dbReference type="Pfam" id="PF26558">
    <property type="entry name" value="DHQS_2nd"/>
    <property type="match status" value="1"/>
</dbReference>
<feature type="compositionally biased region" description="Pro residues" evidence="3">
    <location>
        <begin position="406"/>
        <end position="417"/>
    </location>
</feature>
<evidence type="ECO:0000259" key="4">
    <source>
        <dbReference type="Pfam" id="PF01959"/>
    </source>
</evidence>
<name>A0A8T0IQP1_CERPU</name>